<proteinExistence type="predicted"/>
<dbReference type="Pfam" id="PF07238">
    <property type="entry name" value="PilZ"/>
    <property type="match status" value="2"/>
</dbReference>
<evidence type="ECO:0000259" key="1">
    <source>
        <dbReference type="Pfam" id="PF07238"/>
    </source>
</evidence>
<dbReference type="Proteomes" id="UP000838672">
    <property type="component" value="Unassembled WGS sequence"/>
</dbReference>
<name>A0ABN8DRA4_9VIBR</name>
<keyword evidence="3" id="KW-1185">Reference proteome</keyword>
<dbReference type="RefSeq" id="WP_237464724.1">
    <property type="nucleotide sequence ID" value="NZ_CAKLDI010000001.1"/>
</dbReference>
<feature type="domain" description="PilZ" evidence="1">
    <location>
        <begin position="149"/>
        <end position="231"/>
    </location>
</feature>
<reference evidence="2" key="1">
    <citation type="submission" date="2021-11" db="EMBL/GenBank/DDBJ databases">
        <authorList>
            <person name="Rodrigo-Torres L."/>
            <person name="Arahal R. D."/>
            <person name="Lucena T."/>
        </authorList>
    </citation>
    <scope>NUCLEOTIDE SEQUENCE</scope>
    <source>
        <strain evidence="2">CECT 7929</strain>
    </source>
</reference>
<comment type="caution">
    <text evidence="2">The sequence shown here is derived from an EMBL/GenBank/DDBJ whole genome shotgun (WGS) entry which is preliminary data.</text>
</comment>
<dbReference type="InterPro" id="IPR009875">
    <property type="entry name" value="PilZ_domain"/>
</dbReference>
<organism evidence="2 3">
    <name type="scientific">Vibrio stylophorae</name>
    <dbReference type="NCBI Taxonomy" id="659351"/>
    <lineage>
        <taxon>Bacteria</taxon>
        <taxon>Pseudomonadati</taxon>
        <taxon>Pseudomonadota</taxon>
        <taxon>Gammaproteobacteria</taxon>
        <taxon>Vibrionales</taxon>
        <taxon>Vibrionaceae</taxon>
        <taxon>Vibrio</taxon>
    </lineage>
</organism>
<protein>
    <recommendedName>
        <fullName evidence="1">PilZ domain-containing protein</fullName>
    </recommendedName>
</protein>
<gene>
    <name evidence="2" type="ORF">VST7929_00574</name>
</gene>
<evidence type="ECO:0000313" key="3">
    <source>
        <dbReference type="Proteomes" id="UP000838672"/>
    </source>
</evidence>
<dbReference type="EMBL" id="CAKLDI010000001">
    <property type="protein sequence ID" value="CAH0532729.1"/>
    <property type="molecule type" value="Genomic_DNA"/>
</dbReference>
<dbReference type="SUPFAM" id="SSF141371">
    <property type="entry name" value="PilZ domain-like"/>
    <property type="match status" value="1"/>
</dbReference>
<dbReference type="Gene3D" id="2.40.10.220">
    <property type="entry name" value="predicted glycosyltransferase like domains"/>
    <property type="match status" value="2"/>
</dbReference>
<feature type="domain" description="PilZ" evidence="1">
    <location>
        <begin position="471"/>
        <end position="576"/>
    </location>
</feature>
<accession>A0ABN8DRA4</accession>
<sequence>MPQNDYNGLIEQLIPLYDDPAFATTLARFTKGLPPSAELIIKMELKRLYTPCTKPIDLRGRVQGECRKYRLNQVEHWLDDVAVNLYPRVLTRFGNRYTQGCWEMLTQTHNSYRMIEQRRKQQIEPRATQQEAIPHNEVEGIRFGHYLARRESRLQIATIAFISLPEGQQLHGTTSDISSSGAKIKVPSSFRYSLGQVLRISFPELAADCPNSPLETGIRYRILGIDDHQDSAIKWLRLCLVDEEPLLAPVLEAKIKQHKGTRHDIEDVLLQTRISGYEQYYLNHSNTLPLFFAGNELKYVQLSSNNQSLWNYWHDERKQPVMHHLFHADRMASLACAGLSHSRALIYCFDHIHQGKRYFYSATSTELSPEQRQLFWHLGATRPSWRVLRLTMHQLLPNEIDALSQDGMPIAPSIKALTHIGLLQDITPSSRGEDYLRVSKPTTPSSSLNHFCHGRHHKHQIETVYLDRKPKRKEPRYHFKIAVRIDDTQGNTLADGETIDFSARGLNIQLQSPVHLTSGSQICVSFPELQQKDPNAPLSQLLYKVVQLSPCGHNIRMTVEDSVDRHQGERFLRRLINFNLEKLTIEQEQIAAQDLLNHMHQLLLPRLNSLPFFSSKQDHKVTVKVLGVNFPLAPLPKLLQQCSHSRHFSLAPLLASRQQQLLVTPVRQRDKPQGLMTEIYLAAILESHQLPKLVAKLESDFESVQSRIQFIHQAQKVGQFFALRFHHSPISARPIELRQALEKLAKAKLHRARAIEDEFTNLVGCGELIDITDEVLVRLEIG</sequence>
<evidence type="ECO:0000313" key="2">
    <source>
        <dbReference type="EMBL" id="CAH0532729.1"/>
    </source>
</evidence>